<dbReference type="GO" id="GO:0003700">
    <property type="term" value="F:DNA-binding transcription factor activity"/>
    <property type="evidence" value="ECO:0007669"/>
    <property type="project" value="InterPro"/>
</dbReference>
<evidence type="ECO:0000313" key="7">
    <source>
        <dbReference type="Proteomes" id="UP000320653"/>
    </source>
</evidence>
<dbReference type="Pfam" id="PF07702">
    <property type="entry name" value="UTRA"/>
    <property type="match status" value="1"/>
</dbReference>
<dbReference type="Gene3D" id="3.40.1410.10">
    <property type="entry name" value="Chorismate lyase-like"/>
    <property type="match status" value="1"/>
</dbReference>
<reference evidence="6 7" key="1">
    <citation type="submission" date="2019-06" db="EMBL/GenBank/DDBJ databases">
        <title>Sorghum-associated microbial communities from plants grown in Nebraska, USA.</title>
        <authorList>
            <person name="Schachtman D."/>
        </authorList>
    </citation>
    <scope>NUCLEOTIDE SEQUENCE [LARGE SCALE GENOMIC DNA]</scope>
    <source>
        <strain evidence="6 7">1225</strain>
    </source>
</reference>
<dbReference type="PROSITE" id="PS50949">
    <property type="entry name" value="HTH_GNTR"/>
    <property type="match status" value="1"/>
</dbReference>
<accession>A0A561R7F5</accession>
<evidence type="ECO:0000256" key="1">
    <source>
        <dbReference type="ARBA" id="ARBA00023015"/>
    </source>
</evidence>
<dbReference type="SMART" id="SM00345">
    <property type="entry name" value="HTH_GNTR"/>
    <property type="match status" value="1"/>
</dbReference>
<evidence type="ECO:0000256" key="3">
    <source>
        <dbReference type="ARBA" id="ARBA00023163"/>
    </source>
</evidence>
<dbReference type="Pfam" id="PF00392">
    <property type="entry name" value="GntR"/>
    <property type="match status" value="1"/>
</dbReference>
<dbReference type="RefSeq" id="WP_145631748.1">
    <property type="nucleotide sequence ID" value="NZ_VIWP01000001.1"/>
</dbReference>
<dbReference type="PANTHER" id="PTHR44846:SF1">
    <property type="entry name" value="MANNOSYL-D-GLYCERATE TRANSPORT_METABOLISM SYSTEM REPRESSOR MNGR-RELATED"/>
    <property type="match status" value="1"/>
</dbReference>
<dbReference type="Proteomes" id="UP000320653">
    <property type="component" value="Unassembled WGS sequence"/>
</dbReference>
<dbReference type="CDD" id="cd07377">
    <property type="entry name" value="WHTH_GntR"/>
    <property type="match status" value="1"/>
</dbReference>
<dbReference type="InterPro" id="IPR028978">
    <property type="entry name" value="Chorismate_lyase_/UTRA_dom_sf"/>
</dbReference>
<dbReference type="SUPFAM" id="SSF64288">
    <property type="entry name" value="Chorismate lyase-like"/>
    <property type="match status" value="1"/>
</dbReference>
<sequence length="275" mass="30685">MRPATEPLKTQKVYLLLRDKIVTGELKAGARLPSELALADQYNVSRVTVRLALDLLSREDLVEKRVGSGTYVRGSTFAQPVTADLSNAFAHLIEMGRSTAVRLISFEYIEAPEKIAEALDLEDDERVQKSVRVRSFDDVPFSYLTAYVPERIGREYSRDDLAHMALLELMERAGLRAETAWQEVGAVLANPEVAEALGIGVGSPLISMIRVVRGKGERGMEYLHALYRPDRYSLQMNLVRKGSEGSRHWSPTSEGFRSDTATGSRATKTKRVKDK</sequence>
<keyword evidence="2" id="KW-0238">DNA-binding</keyword>
<dbReference type="InterPro" id="IPR050679">
    <property type="entry name" value="Bact_HTH_transcr_reg"/>
</dbReference>
<dbReference type="PANTHER" id="PTHR44846">
    <property type="entry name" value="MANNOSYL-D-GLYCERATE TRANSPORT/METABOLISM SYSTEM REPRESSOR MNGR-RELATED"/>
    <property type="match status" value="1"/>
</dbReference>
<dbReference type="GO" id="GO:0003677">
    <property type="term" value="F:DNA binding"/>
    <property type="evidence" value="ECO:0007669"/>
    <property type="project" value="UniProtKB-KW"/>
</dbReference>
<dbReference type="SUPFAM" id="SSF46785">
    <property type="entry name" value="Winged helix' DNA-binding domain"/>
    <property type="match status" value="1"/>
</dbReference>
<dbReference type="AlphaFoldDB" id="A0A561R7F5"/>
<organism evidence="6 7">
    <name type="scientific">Neorhizobium alkalisoli</name>
    <dbReference type="NCBI Taxonomy" id="528178"/>
    <lineage>
        <taxon>Bacteria</taxon>
        <taxon>Pseudomonadati</taxon>
        <taxon>Pseudomonadota</taxon>
        <taxon>Alphaproteobacteria</taxon>
        <taxon>Hyphomicrobiales</taxon>
        <taxon>Rhizobiaceae</taxon>
        <taxon>Rhizobium/Agrobacterium group</taxon>
        <taxon>Neorhizobium</taxon>
    </lineage>
</organism>
<evidence type="ECO:0000256" key="2">
    <source>
        <dbReference type="ARBA" id="ARBA00023125"/>
    </source>
</evidence>
<dbReference type="InterPro" id="IPR011663">
    <property type="entry name" value="UTRA"/>
</dbReference>
<protein>
    <submittedName>
        <fullName evidence="6">GntR family transcriptional regulator</fullName>
    </submittedName>
</protein>
<keyword evidence="7" id="KW-1185">Reference proteome</keyword>
<dbReference type="InterPro" id="IPR000524">
    <property type="entry name" value="Tscrpt_reg_HTH_GntR"/>
</dbReference>
<dbReference type="InterPro" id="IPR036388">
    <property type="entry name" value="WH-like_DNA-bd_sf"/>
</dbReference>
<dbReference type="PRINTS" id="PR00035">
    <property type="entry name" value="HTHGNTR"/>
</dbReference>
<evidence type="ECO:0000259" key="5">
    <source>
        <dbReference type="PROSITE" id="PS50949"/>
    </source>
</evidence>
<evidence type="ECO:0000313" key="6">
    <source>
        <dbReference type="EMBL" id="TWF58535.1"/>
    </source>
</evidence>
<comment type="caution">
    <text evidence="6">The sequence shown here is derived from an EMBL/GenBank/DDBJ whole genome shotgun (WGS) entry which is preliminary data.</text>
</comment>
<feature type="compositionally biased region" description="Polar residues" evidence="4">
    <location>
        <begin position="249"/>
        <end position="266"/>
    </location>
</feature>
<keyword evidence="3" id="KW-0804">Transcription</keyword>
<keyword evidence="1" id="KW-0805">Transcription regulation</keyword>
<dbReference type="InterPro" id="IPR036390">
    <property type="entry name" value="WH_DNA-bd_sf"/>
</dbReference>
<dbReference type="GO" id="GO:0045892">
    <property type="term" value="P:negative regulation of DNA-templated transcription"/>
    <property type="evidence" value="ECO:0007669"/>
    <property type="project" value="TreeGrafter"/>
</dbReference>
<feature type="domain" description="HTH gntR-type" evidence="5">
    <location>
        <begin position="7"/>
        <end position="75"/>
    </location>
</feature>
<gene>
    <name evidence="6" type="ORF">FHW37_101339</name>
</gene>
<dbReference type="SMART" id="SM00866">
    <property type="entry name" value="UTRA"/>
    <property type="match status" value="1"/>
</dbReference>
<name>A0A561R7F5_9HYPH</name>
<dbReference type="Gene3D" id="1.10.10.10">
    <property type="entry name" value="Winged helix-like DNA-binding domain superfamily/Winged helix DNA-binding domain"/>
    <property type="match status" value="1"/>
</dbReference>
<proteinExistence type="predicted"/>
<feature type="region of interest" description="Disordered" evidence="4">
    <location>
        <begin position="243"/>
        <end position="275"/>
    </location>
</feature>
<dbReference type="OrthoDB" id="5450856at2"/>
<dbReference type="EMBL" id="VIWP01000001">
    <property type="protein sequence ID" value="TWF58535.1"/>
    <property type="molecule type" value="Genomic_DNA"/>
</dbReference>
<evidence type="ECO:0000256" key="4">
    <source>
        <dbReference type="SAM" id="MobiDB-lite"/>
    </source>
</evidence>